<keyword evidence="2" id="KW-1185">Reference proteome</keyword>
<gene>
    <name evidence="1" type="ORF">CKQ80_00675</name>
</gene>
<proteinExistence type="predicted"/>
<evidence type="ECO:0000313" key="2">
    <source>
        <dbReference type="Proteomes" id="UP000217830"/>
    </source>
</evidence>
<organism evidence="1 2">
    <name type="scientific">Pseudomonas moraviensis</name>
    <dbReference type="NCBI Taxonomy" id="321662"/>
    <lineage>
        <taxon>Bacteria</taxon>
        <taxon>Pseudomonadati</taxon>
        <taxon>Pseudomonadota</taxon>
        <taxon>Gammaproteobacteria</taxon>
        <taxon>Pseudomonadales</taxon>
        <taxon>Pseudomonadaceae</taxon>
        <taxon>Pseudomonas</taxon>
    </lineage>
</organism>
<sequence>MMPAPLPPLLFLSFLDSPGLWRELGNVHHLSIADFQWLSHVQLATHALRSQQTPPMLAHRILLNTDDTPAVPLAGSFILSATPDDRGVMLYTPFDGLKKHASLASLTAHLEERLNRVTEDDRLLALLALSQRKRLVERRAVSVTYQLVEGDIFEDQRAAIDHCLRLNAQAMHDELMQLPELESLLQSILDALLTPTMPGVDQTRTRVNLYATGTANGPASSDRPSLGGFEALSLGDALLLHYRHGGWPVGQTHEFSHPDRTVQASDQHHWETAITTASGKLLVWLYQQMERYWNAPSADGVSRRSVLAQIIRQQALADFLLKREAGIIEQHTFESLLTSLGFSDGPARRATLETVRLWEHQANFVELAGALMISHSDSCLYTPTHGLQVLRDYEDLKAMLLGKFASPGHEDELYGLLNLDERQRFLGFDKPQVSGQSIAGDVFSVLLELIITKQRQNIDYALQWYRHSDGAVDIRALFDKALDIRSMLHERLETLDAHGRWSTRPMLAGNQLPSRVLADTAAAEVRKFGSIMPALAADFAAQPLTVTALQRTYLQGIAAKLAHALSVGITGEARLSVLNGTLSRHEQALVDTVFNPDQPDRSRRKALNGFQPDAWSLTLQVAGQNEMLPLANCVLLTERGGRDTQHSGRAILWTPALGLEVFRSIEHARQVLDQRLVDPHKRLMLLENLFPRHQGFHQHYTLGQWQLISRSVLQDRADSAIEQFLQRCEQVRGRQWPKPRETQILRTLTEQVVETNLQRATALARAIGKQHSLPAWLGMATLEAQQLHLELLEQWRHSVIDDQDYLHALPTVRDYIRQTLQTLLKSRLQRQDLDPEQIIVTPTLALIGPAMSLTDFALNHAHLAQNTAFTLRSGTDRALPTGLDQQAVRSLLLSLNVATTFADKITSALSASDVAAEQRKQRFLRQLPWQLLQHAHQLQLQQRLSSKAFGLISQVFDMPDAVARATVQGADAIARPLALVKTAGASAVKALALYLIGPAGRPGPQVLYAPYHGENAFSEFEDEAAVIAALNTPGSLQDLLLRRLPETQRSIFSALFNASSGQTSEMTLASTPVNGNWLLQLFDDNLALLPRLLSGHSMPSAQTDWDTAKHLFSSGIQLVRGVLPGKLACAQFLWQSYKDFKGSAEALQDHHWKRALETFTAGAAQMISLGRLALESRLESQEAVPPQPPQPTAPSAPVLAQIKPTDPQRTALQAFETSKIALKDLTHNAAEGTYQDLKAKATYAPIAGKVYPVQRPGAVWQIKGADQPGPVLQHTASRQLVLDPDRHTVHFGKTLSKMVNHYTTHRQARYMLNIEAQGMEEIRARHPEKAHMLIEAIDLARHYAFNSLHNLVQLRNDVPGTRLDTFLKSFFDVQQIDAEILRKLKQSIVPICDALVDPTEDLLNTRHFVVGSNRQPDSGVIAFVLEGDLLKKVHFTEKFFNQELEWYNTGLTEPFNVEGHARAATLIHEFSHQFNKTVDIASLEARRPFADLIATVTGYGADRKQVQTRFQREALSLATPREELFSRWSHDAQEWLDIDKIEGMNHVRKEILKITRTANLEDARTAFLNPNNPHPRIDTILRNADSIAFLICEMGRQLDPVPQTHPGLD</sequence>
<reference evidence="1 2" key="1">
    <citation type="submission" date="2017-08" db="EMBL/GenBank/DDBJ databases">
        <title>Draft Genome Sequence of Pseudomonas moraviensis TYU6, isolated from Taxus cuspidata by using PacBio Single-Molecule Real-Time Technology.</title>
        <authorList>
            <person name="Baek K.-H."/>
            <person name="Mishra A.K."/>
        </authorList>
    </citation>
    <scope>NUCLEOTIDE SEQUENCE [LARGE SCALE GENOMIC DNA]</scope>
    <source>
        <strain evidence="1 2">TYU6</strain>
    </source>
</reference>
<accession>A0A2A2PDW3</accession>
<dbReference type="GO" id="GO:0008237">
    <property type="term" value="F:metallopeptidase activity"/>
    <property type="evidence" value="ECO:0007669"/>
    <property type="project" value="InterPro"/>
</dbReference>
<dbReference type="Proteomes" id="UP000217830">
    <property type="component" value="Unassembled WGS sequence"/>
</dbReference>
<dbReference type="EMBL" id="NRST01000001">
    <property type="protein sequence ID" value="PAW53856.1"/>
    <property type="molecule type" value="Genomic_DNA"/>
</dbReference>
<evidence type="ECO:0000313" key="1">
    <source>
        <dbReference type="EMBL" id="PAW53856.1"/>
    </source>
</evidence>
<dbReference type="Gene3D" id="3.40.390.10">
    <property type="entry name" value="Collagenase (Catalytic Domain)"/>
    <property type="match status" value="1"/>
</dbReference>
<comment type="caution">
    <text evidence="1">The sequence shown here is derived from an EMBL/GenBank/DDBJ whole genome shotgun (WGS) entry which is preliminary data.</text>
</comment>
<protein>
    <submittedName>
        <fullName evidence="1">Uncharacterized protein</fullName>
    </submittedName>
</protein>
<name>A0A2A2PDW3_9PSED</name>
<dbReference type="InterPro" id="IPR024079">
    <property type="entry name" value="MetalloPept_cat_dom_sf"/>
</dbReference>